<reference evidence="2" key="1">
    <citation type="submission" date="2019-12" db="EMBL/GenBank/DDBJ databases">
        <title>Genome sequencing and annotation of Brassica cretica.</title>
        <authorList>
            <person name="Studholme D.J."/>
            <person name="Sarris P.F."/>
        </authorList>
    </citation>
    <scope>NUCLEOTIDE SEQUENCE</scope>
    <source>
        <strain evidence="2">PFS-001/15</strain>
        <tissue evidence="2">Leaf</tissue>
    </source>
</reference>
<comment type="caution">
    <text evidence="2">The sequence shown here is derived from an EMBL/GenBank/DDBJ whole genome shotgun (WGS) entry which is preliminary data.</text>
</comment>
<feature type="transmembrane region" description="Helical" evidence="1">
    <location>
        <begin position="53"/>
        <end position="76"/>
    </location>
</feature>
<accession>A0A8S9LNI5</accession>
<gene>
    <name evidence="2" type="ORF">F2Q68_00044667</name>
</gene>
<keyword evidence="1" id="KW-0812">Transmembrane</keyword>
<keyword evidence="1" id="KW-0472">Membrane</keyword>
<keyword evidence="1" id="KW-1133">Transmembrane helix</keyword>
<sequence>MPRVSASSSIDPEASMRRRSNLVGRVIGNLRSVTTAIVGDRNFSASYSKSSICVIYLSISLQICWLNTIFISSVLLEDFLGETLLKSTAYRFENRVKPTDLTILVVFYWKTCLPGSLPVAFSEKIYRKINMREVFH</sequence>
<evidence type="ECO:0000256" key="1">
    <source>
        <dbReference type="SAM" id="Phobius"/>
    </source>
</evidence>
<evidence type="ECO:0000313" key="3">
    <source>
        <dbReference type="Proteomes" id="UP000712281"/>
    </source>
</evidence>
<name>A0A8S9LNI5_BRACR</name>
<protein>
    <submittedName>
        <fullName evidence="2">Uncharacterized protein</fullName>
    </submittedName>
</protein>
<feature type="transmembrane region" description="Helical" evidence="1">
    <location>
        <begin position="101"/>
        <end position="121"/>
    </location>
</feature>
<dbReference type="AlphaFoldDB" id="A0A8S9LNI5"/>
<dbReference type="EMBL" id="QGKW02000276">
    <property type="protein sequence ID" value="KAF2609074.1"/>
    <property type="molecule type" value="Genomic_DNA"/>
</dbReference>
<organism evidence="2 3">
    <name type="scientific">Brassica cretica</name>
    <name type="common">Mustard</name>
    <dbReference type="NCBI Taxonomy" id="69181"/>
    <lineage>
        <taxon>Eukaryota</taxon>
        <taxon>Viridiplantae</taxon>
        <taxon>Streptophyta</taxon>
        <taxon>Embryophyta</taxon>
        <taxon>Tracheophyta</taxon>
        <taxon>Spermatophyta</taxon>
        <taxon>Magnoliopsida</taxon>
        <taxon>eudicotyledons</taxon>
        <taxon>Gunneridae</taxon>
        <taxon>Pentapetalae</taxon>
        <taxon>rosids</taxon>
        <taxon>malvids</taxon>
        <taxon>Brassicales</taxon>
        <taxon>Brassicaceae</taxon>
        <taxon>Brassiceae</taxon>
        <taxon>Brassica</taxon>
    </lineage>
</organism>
<proteinExistence type="predicted"/>
<dbReference type="Proteomes" id="UP000712281">
    <property type="component" value="Unassembled WGS sequence"/>
</dbReference>
<evidence type="ECO:0000313" key="2">
    <source>
        <dbReference type="EMBL" id="KAF2609074.1"/>
    </source>
</evidence>